<evidence type="ECO:0000256" key="1">
    <source>
        <dbReference type="SAM" id="Phobius"/>
    </source>
</evidence>
<keyword evidence="1" id="KW-0812">Transmembrane</keyword>
<evidence type="ECO:0000313" key="4">
    <source>
        <dbReference type="Proteomes" id="UP000293852"/>
    </source>
</evidence>
<protein>
    <submittedName>
        <fullName evidence="3">Uncharacterized protein DUF4350</fullName>
    </submittedName>
</protein>
<keyword evidence="4" id="KW-1185">Reference proteome</keyword>
<dbReference type="Proteomes" id="UP000293852">
    <property type="component" value="Unassembled WGS sequence"/>
</dbReference>
<dbReference type="AlphaFoldDB" id="A0A4Q7LYQ4"/>
<feature type="transmembrane region" description="Helical" evidence="1">
    <location>
        <begin position="264"/>
        <end position="283"/>
    </location>
</feature>
<keyword evidence="1" id="KW-0472">Membrane</keyword>
<dbReference type="OrthoDB" id="5241668at2"/>
<proteinExistence type="predicted"/>
<name>A0A4Q7LYQ4_9MICO</name>
<gene>
    <name evidence="3" type="ORF">EV386_0244</name>
</gene>
<evidence type="ECO:0000313" key="3">
    <source>
        <dbReference type="EMBL" id="RZS60004.1"/>
    </source>
</evidence>
<dbReference type="InterPro" id="IPR025646">
    <property type="entry name" value="DUF4350"/>
</dbReference>
<feature type="domain" description="DUF4350" evidence="2">
    <location>
        <begin position="55"/>
        <end position="233"/>
    </location>
</feature>
<comment type="caution">
    <text evidence="3">The sequence shown here is derived from an EMBL/GenBank/DDBJ whole genome shotgun (WGS) entry which is preliminary data.</text>
</comment>
<keyword evidence="1" id="KW-1133">Transmembrane helix</keyword>
<organism evidence="3 4">
    <name type="scientific">Xylanimonas ulmi</name>
    <dbReference type="NCBI Taxonomy" id="228973"/>
    <lineage>
        <taxon>Bacteria</taxon>
        <taxon>Bacillati</taxon>
        <taxon>Actinomycetota</taxon>
        <taxon>Actinomycetes</taxon>
        <taxon>Micrococcales</taxon>
        <taxon>Promicromonosporaceae</taxon>
        <taxon>Xylanimonas</taxon>
    </lineage>
</organism>
<dbReference type="Pfam" id="PF14258">
    <property type="entry name" value="DUF4350"/>
    <property type="match status" value="1"/>
</dbReference>
<dbReference type="EMBL" id="SGWX01000001">
    <property type="protein sequence ID" value="RZS60004.1"/>
    <property type="molecule type" value="Genomic_DNA"/>
</dbReference>
<dbReference type="RefSeq" id="WP_130411593.1">
    <property type="nucleotide sequence ID" value="NZ_SGWX01000001.1"/>
</dbReference>
<evidence type="ECO:0000259" key="2">
    <source>
        <dbReference type="Pfam" id="PF14258"/>
    </source>
</evidence>
<reference evidence="3 4" key="1">
    <citation type="submission" date="2019-02" db="EMBL/GenBank/DDBJ databases">
        <title>Sequencing the genomes of 1000 actinobacteria strains.</title>
        <authorList>
            <person name="Klenk H.-P."/>
        </authorList>
    </citation>
    <scope>NUCLEOTIDE SEQUENCE [LARGE SCALE GENOMIC DNA]</scope>
    <source>
        <strain evidence="3 4">DSM 16932</strain>
    </source>
</reference>
<feature type="transmembrane region" description="Helical" evidence="1">
    <location>
        <begin position="26"/>
        <end position="43"/>
    </location>
</feature>
<sequence length="396" mass="40489">MSTATVVGDGTTAVVRAGRRWRRVRWTALVLAVFAITVALLVVTRPQTSDTPYAPDSAAPTGSRALAQVLSRQGVEVRHVTTVEEAVRAAEPGTTLLVTPAPLLGDDQAAALADVPADLVLVGPGGTLLRLATGGAADLAILPAAGVLDPACDLPAARAAGAVALDATLELGEPSTGGAVTACYSAGESVALVQVRGDGGDGARTVTAVGDPALLRNANVTEQGNAALALRLLGENERLVWLVPDPFDLSTGDGVGAGGGVLPWWAGAVTGWAVLCAIVVALWRARRLGPLVTEDLPVIVPAAEATRGRGRLYRRARARGHAAAALRAASADRMAGRLGVPRSADKATLADAVVRATTRDPHEVADLLYGPPPAHDAALAALARRLDELESEVHRP</sequence>
<accession>A0A4Q7LYQ4</accession>